<sequence length="372" mass="39704">MENSSSFLRPLVAGLLSLGMTLMVAADVAGTVSQPRPDPLDVAARPSPFTKGWATTGIARQGEQLLAVGPRGLILASGDSAKTWTQVESPVSTDLVTVRFTAQKTAWAIGHDGVALRSTDSGQHWERILDGRKLLVLLRGSYEQRAKSGDAGAAAVLKEVDRSAEQSATPGVLSTPMLDVWFSPEAPAEGLLVGAFGLVLATHDGGTTWEPLIERTDNDRRFHLYAVSGQGDERYIAGEQGLLMRWDAGQQRFAKVETPYAGSYFGIHVSPGRLIAYGLRGNAYATEDGGAHWNKIETGVDDNLVALVPRAKGDFLLVSQTGQVLAVPRGGLKAKALHVTPMSEIFAATDTNGQQLVLAQINGLRTIELPTR</sequence>
<dbReference type="RefSeq" id="WP_378991151.1">
    <property type="nucleotide sequence ID" value="NZ_JBHSRN010000077.1"/>
</dbReference>
<keyword evidence="2" id="KW-0604">Photosystem II</keyword>
<comment type="caution">
    <text evidence="5">The sequence shown here is derived from an EMBL/GenBank/DDBJ whole genome shotgun (WGS) entry which is preliminary data.</text>
</comment>
<dbReference type="GO" id="GO:0015979">
    <property type="term" value="P:photosynthesis"/>
    <property type="evidence" value="ECO:0007669"/>
    <property type="project" value="UniProtKB-KW"/>
</dbReference>
<proteinExistence type="predicted"/>
<dbReference type="GO" id="GO:0009523">
    <property type="term" value="C:photosystem II"/>
    <property type="evidence" value="ECO:0007669"/>
    <property type="project" value="UniProtKB-KW"/>
</dbReference>
<keyword evidence="1" id="KW-0602">Photosynthesis</keyword>
<protein>
    <recommendedName>
        <fullName evidence="4">Photosynthesis system II assembly factor Ycf48/Hcf136-like domain-containing protein</fullName>
    </recommendedName>
</protein>
<feature type="chain" id="PRO_5040747465" description="Photosynthesis system II assembly factor Ycf48/Hcf136-like domain-containing protein" evidence="3">
    <location>
        <begin position="26"/>
        <end position="372"/>
    </location>
</feature>
<dbReference type="Proteomes" id="UP001152766">
    <property type="component" value="Unassembled WGS sequence"/>
</dbReference>
<evidence type="ECO:0000259" key="4">
    <source>
        <dbReference type="Pfam" id="PF14870"/>
    </source>
</evidence>
<organism evidence="5 6">
    <name type="scientific">Pelomonas aquatica</name>
    <dbReference type="NCBI Taxonomy" id="431058"/>
    <lineage>
        <taxon>Bacteria</taxon>
        <taxon>Pseudomonadati</taxon>
        <taxon>Pseudomonadota</taxon>
        <taxon>Betaproteobacteria</taxon>
        <taxon>Burkholderiales</taxon>
        <taxon>Sphaerotilaceae</taxon>
        <taxon>Roseateles</taxon>
    </lineage>
</organism>
<evidence type="ECO:0000313" key="6">
    <source>
        <dbReference type="Proteomes" id="UP001152766"/>
    </source>
</evidence>
<dbReference type="PANTHER" id="PTHR47199:SF2">
    <property type="entry name" value="PHOTOSYSTEM II STABILITY_ASSEMBLY FACTOR HCF136, CHLOROPLASTIC"/>
    <property type="match status" value="1"/>
</dbReference>
<feature type="signal peptide" evidence="3">
    <location>
        <begin position="1"/>
        <end position="25"/>
    </location>
</feature>
<gene>
    <name evidence="5" type="ORF">EXJ73_16080</name>
</gene>
<name>A0A9X4R962_9BURK</name>
<dbReference type="InterPro" id="IPR015943">
    <property type="entry name" value="WD40/YVTN_repeat-like_dom_sf"/>
</dbReference>
<dbReference type="Pfam" id="PF14870">
    <property type="entry name" value="PSII_BNR"/>
    <property type="match status" value="1"/>
</dbReference>
<dbReference type="PANTHER" id="PTHR47199">
    <property type="entry name" value="PHOTOSYSTEM II STABILITY/ASSEMBLY FACTOR HCF136, CHLOROPLASTIC"/>
    <property type="match status" value="1"/>
</dbReference>
<reference evidence="5" key="1">
    <citation type="submission" date="2019-02" db="EMBL/GenBank/DDBJ databases">
        <title>Draft genome of the type strain Pelomonas aquatica CCUG 52575T.</title>
        <authorList>
            <person name="Gomila M."/>
            <person name="Lalucat J."/>
        </authorList>
    </citation>
    <scope>NUCLEOTIDE SEQUENCE</scope>
    <source>
        <strain evidence="5">CCUG 52575</strain>
    </source>
</reference>
<evidence type="ECO:0000313" key="5">
    <source>
        <dbReference type="EMBL" id="MDG0863983.1"/>
    </source>
</evidence>
<keyword evidence="6" id="KW-1185">Reference proteome</keyword>
<dbReference type="InterPro" id="IPR028203">
    <property type="entry name" value="PSII_CF48-like_dom"/>
</dbReference>
<evidence type="ECO:0000256" key="1">
    <source>
        <dbReference type="ARBA" id="ARBA00022531"/>
    </source>
</evidence>
<dbReference type="SUPFAM" id="SSF110296">
    <property type="entry name" value="Oligoxyloglucan reducing end-specific cellobiohydrolase"/>
    <property type="match status" value="1"/>
</dbReference>
<evidence type="ECO:0000256" key="3">
    <source>
        <dbReference type="SAM" id="SignalP"/>
    </source>
</evidence>
<keyword evidence="3" id="KW-0732">Signal</keyword>
<accession>A0A9X4R962</accession>
<evidence type="ECO:0000256" key="2">
    <source>
        <dbReference type="ARBA" id="ARBA00023276"/>
    </source>
</evidence>
<dbReference type="EMBL" id="SGUG01000024">
    <property type="protein sequence ID" value="MDG0863983.1"/>
    <property type="molecule type" value="Genomic_DNA"/>
</dbReference>
<dbReference type="Gene3D" id="2.130.10.10">
    <property type="entry name" value="YVTN repeat-like/Quinoprotein amine dehydrogenase"/>
    <property type="match status" value="2"/>
</dbReference>
<dbReference type="AlphaFoldDB" id="A0A9X4R962"/>
<feature type="domain" description="Photosynthesis system II assembly factor Ycf48/Hcf136-like" evidence="4">
    <location>
        <begin position="176"/>
        <end position="325"/>
    </location>
</feature>